<proteinExistence type="predicted"/>
<accession>A0A218MMG0</accession>
<dbReference type="EMBL" id="KY052837">
    <property type="protein sequence ID" value="ASF00463.1"/>
    <property type="molecule type" value="Genomic_DNA"/>
</dbReference>
<name>A0A218MMG0_9VIRU</name>
<organism evidence="1">
    <name type="scientific">uncultured virus</name>
    <dbReference type="NCBI Taxonomy" id="340016"/>
    <lineage>
        <taxon>Viruses</taxon>
        <taxon>environmental samples</taxon>
    </lineage>
</organism>
<reference evidence="1" key="1">
    <citation type="submission" date="2016-10" db="EMBL/GenBank/DDBJ databases">
        <authorList>
            <person name="Varghese N."/>
        </authorList>
    </citation>
    <scope>NUCLEOTIDE SEQUENCE</scope>
</reference>
<reference evidence="1" key="2">
    <citation type="journal article" date="2017" name="Nat. Commun.">
        <title>Single-virus genomics reveals hidden cosmopolitan and abundant viruses.</title>
        <authorList>
            <person name="Martinez-Hernandez F."/>
            <person name="Fornas O."/>
            <person name="Lluesma Gomez M."/>
            <person name="Bolduc B."/>
            <person name="de la Cruz Pena M.J."/>
            <person name="Martinez J.M."/>
            <person name="Anton J."/>
            <person name="Gasol J.M."/>
            <person name="Rosselli R."/>
            <person name="Rodriguez-Valera F."/>
            <person name="Sullivan M.B."/>
            <person name="Acinas S.G."/>
            <person name="Martinez-Garcia M."/>
        </authorList>
    </citation>
    <scope>NUCLEOTIDE SEQUENCE</scope>
</reference>
<protein>
    <submittedName>
        <fullName evidence="1">Uncharacterized protein</fullName>
    </submittedName>
</protein>
<evidence type="ECO:0000313" key="1">
    <source>
        <dbReference type="EMBL" id="ASF00463.1"/>
    </source>
</evidence>
<sequence>MTVISQSLIAEKIKLESQWNSQYLNAGEETLEMKSIQEKLKRVIAKLRWRDLKQYESPLFFQE</sequence>